<sequence>MYDDIANNTENPRPGVIINNPHGEDVYKGVPKDYVGDKVTADNFYAVILGNKTAVSGGSRKVVDSGPNDHIFIYYSDHGAAGFIG</sequence>
<dbReference type="GO" id="GO:0004197">
    <property type="term" value="F:cysteine-type endopeptidase activity"/>
    <property type="evidence" value="ECO:0007669"/>
    <property type="project" value="TreeGrafter"/>
</dbReference>
<dbReference type="OrthoDB" id="192611at2759"/>
<dbReference type="PRINTS" id="PR00776">
    <property type="entry name" value="HEMOGLOBNASE"/>
</dbReference>
<feature type="region of interest" description="Disordered" evidence="2">
    <location>
        <begin position="1"/>
        <end position="22"/>
    </location>
</feature>
<dbReference type="PANTHER" id="PTHR12000:SF50">
    <property type="entry name" value="VACUOLAR-PROCESSING ENZYME GAMMA-ISOZYME"/>
    <property type="match status" value="1"/>
</dbReference>
<dbReference type="AlphaFoldDB" id="A0A830BKT9"/>
<feature type="compositionally biased region" description="Polar residues" evidence="2">
    <location>
        <begin position="1"/>
        <end position="11"/>
    </location>
</feature>
<evidence type="ECO:0000256" key="1">
    <source>
        <dbReference type="ARBA" id="ARBA00009941"/>
    </source>
</evidence>
<evidence type="ECO:0000313" key="4">
    <source>
        <dbReference type="Proteomes" id="UP000653305"/>
    </source>
</evidence>
<dbReference type="Gene3D" id="3.40.50.1460">
    <property type="match status" value="1"/>
</dbReference>
<dbReference type="GO" id="GO:0051603">
    <property type="term" value="P:proteolysis involved in protein catabolic process"/>
    <property type="evidence" value="ECO:0007669"/>
    <property type="project" value="TreeGrafter"/>
</dbReference>
<name>A0A830BKT9_9LAMI</name>
<dbReference type="EMBL" id="BMAC01000160">
    <property type="protein sequence ID" value="GFP88057.1"/>
    <property type="molecule type" value="Genomic_DNA"/>
</dbReference>
<comment type="similarity">
    <text evidence="1">Belongs to the peptidase C13 family.</text>
</comment>
<comment type="caution">
    <text evidence="3">The sequence shown here is derived from an EMBL/GenBank/DDBJ whole genome shotgun (WGS) entry which is preliminary data.</text>
</comment>
<dbReference type="InterPro" id="IPR001096">
    <property type="entry name" value="Peptidase_C13"/>
</dbReference>
<evidence type="ECO:0000256" key="2">
    <source>
        <dbReference type="SAM" id="MobiDB-lite"/>
    </source>
</evidence>
<dbReference type="Pfam" id="PF01650">
    <property type="entry name" value="Peptidase_C13"/>
    <property type="match status" value="1"/>
</dbReference>
<reference evidence="3" key="1">
    <citation type="submission" date="2020-07" db="EMBL/GenBank/DDBJ databases">
        <title>Ethylene signaling mediates host invasion by parasitic plants.</title>
        <authorList>
            <person name="Yoshida S."/>
        </authorList>
    </citation>
    <scope>NUCLEOTIDE SEQUENCE</scope>
    <source>
        <strain evidence="3">Okayama</strain>
    </source>
</reference>
<accession>A0A830BKT9</accession>
<keyword evidence="4" id="KW-1185">Reference proteome</keyword>
<proteinExistence type="inferred from homology"/>
<dbReference type="GO" id="GO:0005773">
    <property type="term" value="C:vacuole"/>
    <property type="evidence" value="ECO:0007669"/>
    <property type="project" value="GOC"/>
</dbReference>
<evidence type="ECO:0000313" key="3">
    <source>
        <dbReference type="EMBL" id="GFP88057.1"/>
    </source>
</evidence>
<organism evidence="3 4">
    <name type="scientific">Phtheirospermum japonicum</name>
    <dbReference type="NCBI Taxonomy" id="374723"/>
    <lineage>
        <taxon>Eukaryota</taxon>
        <taxon>Viridiplantae</taxon>
        <taxon>Streptophyta</taxon>
        <taxon>Embryophyta</taxon>
        <taxon>Tracheophyta</taxon>
        <taxon>Spermatophyta</taxon>
        <taxon>Magnoliopsida</taxon>
        <taxon>eudicotyledons</taxon>
        <taxon>Gunneridae</taxon>
        <taxon>Pentapetalae</taxon>
        <taxon>asterids</taxon>
        <taxon>lamiids</taxon>
        <taxon>Lamiales</taxon>
        <taxon>Orobanchaceae</taxon>
        <taxon>Orobanchaceae incertae sedis</taxon>
        <taxon>Phtheirospermum</taxon>
    </lineage>
</organism>
<gene>
    <name evidence="3" type="ORF">PHJA_000949400</name>
</gene>
<dbReference type="GO" id="GO:0006624">
    <property type="term" value="P:vacuolar protein processing"/>
    <property type="evidence" value="ECO:0007669"/>
    <property type="project" value="TreeGrafter"/>
</dbReference>
<dbReference type="Proteomes" id="UP000653305">
    <property type="component" value="Unassembled WGS sequence"/>
</dbReference>
<dbReference type="PANTHER" id="PTHR12000">
    <property type="entry name" value="HEMOGLOBINASE FAMILY MEMBER"/>
    <property type="match status" value="1"/>
</dbReference>
<protein>
    <submittedName>
        <fullName evidence="3">Vacuolar-processing enzyme</fullName>
    </submittedName>
</protein>